<keyword evidence="5" id="KW-1185">Reference proteome</keyword>
<gene>
    <name evidence="4" type="ORF">HEK616_03070</name>
</gene>
<feature type="region of interest" description="Disordered" evidence="1">
    <location>
        <begin position="349"/>
        <end position="393"/>
    </location>
</feature>
<protein>
    <submittedName>
        <fullName evidence="4">Uncharacterized protein</fullName>
    </submittedName>
</protein>
<accession>A0ABM7ZKA5</accession>
<proteinExistence type="predicted"/>
<evidence type="ECO:0000256" key="2">
    <source>
        <dbReference type="SAM" id="Phobius"/>
    </source>
</evidence>
<evidence type="ECO:0000256" key="3">
    <source>
        <dbReference type="SAM" id="SignalP"/>
    </source>
</evidence>
<feature type="compositionally biased region" description="Low complexity" evidence="1">
    <location>
        <begin position="655"/>
        <end position="668"/>
    </location>
</feature>
<dbReference type="Gene3D" id="2.60.40.230">
    <property type="entry name" value="Neocarzinostatin-like"/>
    <property type="match status" value="1"/>
</dbReference>
<keyword evidence="2" id="KW-1133">Transmembrane helix</keyword>
<keyword evidence="2" id="KW-0812">Transmembrane</keyword>
<keyword evidence="3" id="KW-0732">Signal</keyword>
<feature type="chain" id="PRO_5046300027" evidence="3">
    <location>
        <begin position="29"/>
        <end position="675"/>
    </location>
</feature>
<reference evidence="4" key="1">
    <citation type="submission" date="2022-06" db="EMBL/GenBank/DDBJ databases">
        <title>Complete genome sequence of Streptomyces nigrescens HEK616.</title>
        <authorList>
            <person name="Asamizu S."/>
            <person name="Onaka H."/>
        </authorList>
    </citation>
    <scope>NUCLEOTIDE SEQUENCE</scope>
    <source>
        <strain evidence="4">HEK616</strain>
    </source>
</reference>
<evidence type="ECO:0000313" key="4">
    <source>
        <dbReference type="EMBL" id="BDM66820.1"/>
    </source>
</evidence>
<feature type="region of interest" description="Disordered" evidence="1">
    <location>
        <begin position="292"/>
        <end position="323"/>
    </location>
</feature>
<feature type="compositionally biased region" description="Basic residues" evidence="1">
    <location>
        <begin position="627"/>
        <end position="641"/>
    </location>
</feature>
<feature type="region of interest" description="Disordered" evidence="1">
    <location>
        <begin position="32"/>
        <end position="51"/>
    </location>
</feature>
<evidence type="ECO:0000313" key="5">
    <source>
        <dbReference type="Proteomes" id="UP001059597"/>
    </source>
</evidence>
<feature type="compositionally biased region" description="Basic and acidic residues" evidence="1">
    <location>
        <begin position="298"/>
        <end position="308"/>
    </location>
</feature>
<dbReference type="EMBL" id="AP026073">
    <property type="protein sequence ID" value="BDM66820.1"/>
    <property type="molecule type" value="Genomic_DNA"/>
</dbReference>
<dbReference type="Proteomes" id="UP001059597">
    <property type="component" value="Chromosome"/>
</dbReference>
<organism evidence="4 5">
    <name type="scientific">Streptomyces nigrescens</name>
    <dbReference type="NCBI Taxonomy" id="1920"/>
    <lineage>
        <taxon>Bacteria</taxon>
        <taxon>Bacillati</taxon>
        <taxon>Actinomycetota</taxon>
        <taxon>Actinomycetes</taxon>
        <taxon>Kitasatosporales</taxon>
        <taxon>Streptomycetaceae</taxon>
        <taxon>Streptomyces</taxon>
    </lineage>
</organism>
<keyword evidence="2" id="KW-0472">Membrane</keyword>
<name>A0ABM7ZKA5_STRNI</name>
<feature type="region of interest" description="Disordered" evidence="1">
    <location>
        <begin position="627"/>
        <end position="675"/>
    </location>
</feature>
<evidence type="ECO:0000256" key="1">
    <source>
        <dbReference type="SAM" id="MobiDB-lite"/>
    </source>
</evidence>
<feature type="signal peptide" evidence="3">
    <location>
        <begin position="1"/>
        <end position="28"/>
    </location>
</feature>
<feature type="transmembrane region" description="Helical" evidence="2">
    <location>
        <begin position="596"/>
        <end position="618"/>
    </location>
</feature>
<sequence>MPFRPRPAVSGAVLAAAAVLLCPAAAQARPAVPAGPGWSAAPAPGRGAAPSAQDRPYFYLEGAPGTVLADRLSLGNPTRRPVTVRLRGTGGGTGGGAGSWLRFAAGQVTVPPRTRASVPFTVTVPRDAALGDHPGTITATGGPARHGGPAVRRTVPVHLRVAGPALSALTAEDVSVRRRGSAAVIHYTLVNRGNTVLTPRLAVRADGLLGPVLRRAAHTLPLTLEPGQRARLTADWPDPPALDAVDLRLTVTAGGGAHDAATASYTAVPWGVAAGAALVPVAGAAGLLSVRRRRRRRRGDEGDERRDGGGGSGGGNERPAPPAALPAAVATALAAALVLAPSAAGSARAASPAGTASLSGTARAASPAEAPGGRPTVQLSRKEAGKGGTLTVSGRGWRPKALLTLLICGQNMIGGTNSCANGDGRAVTTDAHGTFRKRLPVAEPPKPCPCVVHVATVTGAAAAADAAFKVAGHPVAPLPRERTGGRLAVLSPPRLAGSSGLLTWFGAPPQRELTVTVGNLGSAPARNPVFQVGTSHGVFAPQWEEQQWRGTVPPGKKVQVKLPVELAAGAHGDYLVSLEYGGKVLAEQPWGVGRPWGVTLFWVLLCVVVPTAVFRIGMAVVDRVRPRRTAGHARPRIRTRRTTSAGDRAALPWFTPDTAPSTTTSTERPTSKGSA</sequence>